<evidence type="ECO:0000256" key="3">
    <source>
        <dbReference type="SAM" id="MobiDB-lite"/>
    </source>
</evidence>
<sequence length="160" mass="17725">MARSTRHPGSAMKHRRPVGGCVLSQEPLELNAGRPTMRIEVRNAGDRPIQVGSHFHFFETNRNLQFDRAPSFGWRLDIPAGTPIRFEPGDRKTVQLVPGRQRVYGFNGFDSLAVGEDERLPPPVRAQMPKCGARAVHITHGSRGRSPGPERSCQVVPLAT</sequence>
<keyword evidence="5" id="KW-1185">Reference proteome</keyword>
<comment type="catalytic activity">
    <reaction evidence="2">
        <text>urea + 2 H2O + H(+) = hydrogencarbonate + 2 NH4(+)</text>
        <dbReference type="Rhea" id="RHEA:20557"/>
        <dbReference type="ChEBI" id="CHEBI:15377"/>
        <dbReference type="ChEBI" id="CHEBI:15378"/>
        <dbReference type="ChEBI" id="CHEBI:16199"/>
        <dbReference type="ChEBI" id="CHEBI:17544"/>
        <dbReference type="ChEBI" id="CHEBI:28938"/>
        <dbReference type="EC" id="3.5.1.5"/>
    </reaction>
</comment>
<dbReference type="EMBL" id="LT607411">
    <property type="protein sequence ID" value="SCF20402.1"/>
    <property type="molecule type" value="Genomic_DNA"/>
</dbReference>
<dbReference type="GO" id="GO:0043419">
    <property type="term" value="P:urea catabolic process"/>
    <property type="evidence" value="ECO:0007669"/>
    <property type="project" value="InterPro"/>
</dbReference>
<dbReference type="NCBIfam" id="TIGR00192">
    <property type="entry name" value="urease_beta"/>
    <property type="match status" value="1"/>
</dbReference>
<dbReference type="InterPro" id="IPR036461">
    <property type="entry name" value="Urease_betasu_sf"/>
</dbReference>
<keyword evidence="1" id="KW-0378">Hydrolase</keyword>
<evidence type="ECO:0000313" key="4">
    <source>
        <dbReference type="EMBL" id="SCF20402.1"/>
    </source>
</evidence>
<dbReference type="Pfam" id="PF00699">
    <property type="entry name" value="Urease_beta"/>
    <property type="match status" value="1"/>
</dbReference>
<dbReference type="Proteomes" id="UP000198242">
    <property type="component" value="Chromosome I"/>
</dbReference>
<dbReference type="AlphaFoldDB" id="A0A1C4YI25"/>
<protein>
    <submittedName>
        <fullName evidence="4">Urease subunit beta</fullName>
    </submittedName>
</protein>
<dbReference type="GO" id="GO:0009039">
    <property type="term" value="F:urease activity"/>
    <property type="evidence" value="ECO:0007669"/>
    <property type="project" value="UniProtKB-EC"/>
</dbReference>
<reference evidence="5" key="1">
    <citation type="submission" date="2016-06" db="EMBL/GenBank/DDBJ databases">
        <authorList>
            <person name="Varghese N."/>
            <person name="Submissions Spin"/>
        </authorList>
    </citation>
    <scope>NUCLEOTIDE SEQUENCE [LARGE SCALE GENOMIC DNA]</scope>
    <source>
        <strain evidence="5">DSM 43909</strain>
    </source>
</reference>
<dbReference type="PANTHER" id="PTHR33569:SF1">
    <property type="entry name" value="UREASE"/>
    <property type="match status" value="1"/>
</dbReference>
<accession>A0A1C4YI25</accession>
<dbReference type="SUPFAM" id="SSF51278">
    <property type="entry name" value="Urease, beta-subunit"/>
    <property type="match status" value="1"/>
</dbReference>
<evidence type="ECO:0000256" key="1">
    <source>
        <dbReference type="ARBA" id="ARBA00022801"/>
    </source>
</evidence>
<dbReference type="InterPro" id="IPR002019">
    <property type="entry name" value="Urease_beta-like"/>
</dbReference>
<dbReference type="Gene3D" id="2.10.150.10">
    <property type="entry name" value="Urease, beta subunit"/>
    <property type="match status" value="1"/>
</dbReference>
<evidence type="ECO:0000256" key="2">
    <source>
        <dbReference type="ARBA" id="ARBA00047778"/>
    </source>
</evidence>
<evidence type="ECO:0000313" key="5">
    <source>
        <dbReference type="Proteomes" id="UP000198242"/>
    </source>
</evidence>
<organism evidence="4 5">
    <name type="scientific">Micromonospora viridifaciens</name>
    <dbReference type="NCBI Taxonomy" id="1881"/>
    <lineage>
        <taxon>Bacteria</taxon>
        <taxon>Bacillati</taxon>
        <taxon>Actinomycetota</taxon>
        <taxon>Actinomycetes</taxon>
        <taxon>Micromonosporales</taxon>
        <taxon>Micromonosporaceae</taxon>
        <taxon>Micromonospora</taxon>
    </lineage>
</organism>
<proteinExistence type="predicted"/>
<dbReference type="GO" id="GO:0035550">
    <property type="term" value="C:urease complex"/>
    <property type="evidence" value="ECO:0007669"/>
    <property type="project" value="InterPro"/>
</dbReference>
<gene>
    <name evidence="4" type="ORF">GA0074695_4312</name>
</gene>
<dbReference type="CDD" id="cd00407">
    <property type="entry name" value="Urease_beta"/>
    <property type="match status" value="1"/>
</dbReference>
<feature type="region of interest" description="Disordered" evidence="3">
    <location>
        <begin position="139"/>
        <end position="160"/>
    </location>
</feature>
<name>A0A1C4YI25_MICVI</name>
<dbReference type="PANTHER" id="PTHR33569">
    <property type="entry name" value="UREASE"/>
    <property type="match status" value="1"/>
</dbReference>
<dbReference type="InterPro" id="IPR050069">
    <property type="entry name" value="Urease_subunit"/>
</dbReference>